<accession>A0A660L3T7</accession>
<keyword evidence="2" id="KW-0560">Oxidoreductase</keyword>
<protein>
    <submittedName>
        <fullName evidence="4">Short-subunit dehydrogenase</fullName>
    </submittedName>
</protein>
<sequence length="256" mass="26361">MITGTSSGFGAALATVARAAGHEVVATTRAGGGDLHLDLRDPESIRAAAAAAGDVDVLVNNAGFGLLGAFEELTDAELRDAFEVNLLGPLTLTRALLPGMRSRRFGRIVQLSSVVGVTSGPGGAAYAGPKAALEAASVALAGEVRHLGIRVTIVQPGPFRTAFGGAGLRWSTPLPDYAEVIGPPRAALEAGHGRQPNDPARGAAAILAAVTRDEPPLHLPLGPEAFDWIREYFAERVNALSAVRPLGLDTAYRPAP</sequence>
<evidence type="ECO:0000256" key="1">
    <source>
        <dbReference type="ARBA" id="ARBA00006484"/>
    </source>
</evidence>
<dbReference type="SUPFAM" id="SSF51735">
    <property type="entry name" value="NAD(P)-binding Rossmann-fold domains"/>
    <property type="match status" value="1"/>
</dbReference>
<dbReference type="Proteomes" id="UP000278962">
    <property type="component" value="Unassembled WGS sequence"/>
</dbReference>
<name>A0A660L3T7_9ACTN</name>
<proteinExistence type="inferred from homology"/>
<evidence type="ECO:0000313" key="4">
    <source>
        <dbReference type="EMBL" id="RKQ86180.1"/>
    </source>
</evidence>
<organism evidence="4 5">
    <name type="scientific">Solirubrobacter pauli</name>
    <dbReference type="NCBI Taxonomy" id="166793"/>
    <lineage>
        <taxon>Bacteria</taxon>
        <taxon>Bacillati</taxon>
        <taxon>Actinomycetota</taxon>
        <taxon>Thermoleophilia</taxon>
        <taxon>Solirubrobacterales</taxon>
        <taxon>Solirubrobacteraceae</taxon>
        <taxon>Solirubrobacter</taxon>
    </lineage>
</organism>
<dbReference type="InterPro" id="IPR002347">
    <property type="entry name" value="SDR_fam"/>
</dbReference>
<gene>
    <name evidence="4" type="ORF">C8N24_4190</name>
</gene>
<dbReference type="PANTHER" id="PTHR43976">
    <property type="entry name" value="SHORT CHAIN DEHYDROGENASE"/>
    <property type="match status" value="1"/>
</dbReference>
<comment type="similarity">
    <text evidence="1 3">Belongs to the short-chain dehydrogenases/reductases (SDR) family.</text>
</comment>
<dbReference type="GO" id="GO:0016491">
    <property type="term" value="F:oxidoreductase activity"/>
    <property type="evidence" value="ECO:0007669"/>
    <property type="project" value="UniProtKB-KW"/>
</dbReference>
<keyword evidence="5" id="KW-1185">Reference proteome</keyword>
<dbReference type="PRINTS" id="PR00081">
    <property type="entry name" value="GDHRDH"/>
</dbReference>
<dbReference type="Gene3D" id="3.40.50.720">
    <property type="entry name" value="NAD(P)-binding Rossmann-like Domain"/>
    <property type="match status" value="1"/>
</dbReference>
<dbReference type="InterPro" id="IPR036291">
    <property type="entry name" value="NAD(P)-bd_dom_sf"/>
</dbReference>
<evidence type="ECO:0000313" key="5">
    <source>
        <dbReference type="Proteomes" id="UP000278962"/>
    </source>
</evidence>
<evidence type="ECO:0000256" key="2">
    <source>
        <dbReference type="ARBA" id="ARBA00023002"/>
    </source>
</evidence>
<dbReference type="PRINTS" id="PR00080">
    <property type="entry name" value="SDRFAMILY"/>
</dbReference>
<dbReference type="PANTHER" id="PTHR43976:SF16">
    <property type="entry name" value="SHORT-CHAIN DEHYDROGENASE_REDUCTASE FAMILY PROTEIN"/>
    <property type="match status" value="1"/>
</dbReference>
<dbReference type="EMBL" id="RBIL01000002">
    <property type="protein sequence ID" value="RKQ86180.1"/>
    <property type="molecule type" value="Genomic_DNA"/>
</dbReference>
<reference evidence="4 5" key="1">
    <citation type="submission" date="2018-10" db="EMBL/GenBank/DDBJ databases">
        <title>Genomic Encyclopedia of Archaeal and Bacterial Type Strains, Phase II (KMG-II): from individual species to whole genera.</title>
        <authorList>
            <person name="Goeker M."/>
        </authorList>
    </citation>
    <scope>NUCLEOTIDE SEQUENCE [LARGE SCALE GENOMIC DNA]</scope>
    <source>
        <strain evidence="4 5">DSM 14954</strain>
    </source>
</reference>
<evidence type="ECO:0000256" key="3">
    <source>
        <dbReference type="RuleBase" id="RU000363"/>
    </source>
</evidence>
<dbReference type="InterPro" id="IPR051911">
    <property type="entry name" value="SDR_oxidoreductase"/>
</dbReference>
<dbReference type="Pfam" id="PF00106">
    <property type="entry name" value="adh_short"/>
    <property type="match status" value="1"/>
</dbReference>
<comment type="caution">
    <text evidence="4">The sequence shown here is derived from an EMBL/GenBank/DDBJ whole genome shotgun (WGS) entry which is preliminary data.</text>
</comment>
<dbReference type="AlphaFoldDB" id="A0A660L3T7"/>